<dbReference type="GO" id="GO:0016491">
    <property type="term" value="F:oxidoreductase activity"/>
    <property type="evidence" value="ECO:0007669"/>
    <property type="project" value="UniProtKB-KW"/>
</dbReference>
<dbReference type="Proteomes" id="UP000095751">
    <property type="component" value="Unassembled WGS sequence"/>
</dbReference>
<evidence type="ECO:0000256" key="1">
    <source>
        <dbReference type="ARBA" id="ARBA00023002"/>
    </source>
</evidence>
<accession>A0A1E7FCZ2</accession>
<gene>
    <name evidence="2" type="ORF">FRACYDRAFT_185817</name>
</gene>
<dbReference type="PRINTS" id="PR00081">
    <property type="entry name" value="GDHRDH"/>
</dbReference>
<proteinExistence type="predicted"/>
<keyword evidence="3" id="KW-1185">Reference proteome</keyword>
<dbReference type="InterPro" id="IPR036291">
    <property type="entry name" value="NAD(P)-bd_dom_sf"/>
</dbReference>
<reference evidence="2 3" key="1">
    <citation type="submission" date="2016-09" db="EMBL/GenBank/DDBJ databases">
        <title>Extensive genetic diversity and differential bi-allelic expression allows diatom success in the polar Southern Ocean.</title>
        <authorList>
            <consortium name="DOE Joint Genome Institute"/>
            <person name="Mock T."/>
            <person name="Otillar R.P."/>
            <person name="Strauss J."/>
            <person name="Dupont C."/>
            <person name="Frickenhaus S."/>
            <person name="Maumus F."/>
            <person name="Mcmullan M."/>
            <person name="Sanges R."/>
            <person name="Schmutz J."/>
            <person name="Toseland A."/>
            <person name="Valas R."/>
            <person name="Veluchamy A."/>
            <person name="Ward B.J."/>
            <person name="Allen A."/>
            <person name="Barry K."/>
            <person name="Falciatore A."/>
            <person name="Ferrante M."/>
            <person name="Fortunato A.E."/>
            <person name="Gloeckner G."/>
            <person name="Gruber A."/>
            <person name="Hipkin R."/>
            <person name="Janech M."/>
            <person name="Kroth P."/>
            <person name="Leese F."/>
            <person name="Lindquist E."/>
            <person name="Lyon B.R."/>
            <person name="Martin J."/>
            <person name="Mayer C."/>
            <person name="Parker M."/>
            <person name="Quesneville H."/>
            <person name="Raymond J."/>
            <person name="Uhlig C."/>
            <person name="Valentin K.U."/>
            <person name="Worden A.Z."/>
            <person name="Armbrust E.V."/>
            <person name="Bowler C."/>
            <person name="Green B."/>
            <person name="Moulton V."/>
            <person name="Van Oosterhout C."/>
            <person name="Grigoriev I."/>
        </authorList>
    </citation>
    <scope>NUCLEOTIDE SEQUENCE [LARGE SCALE GENOMIC DNA]</scope>
    <source>
        <strain evidence="2 3">CCMP1102</strain>
    </source>
</reference>
<dbReference type="SUPFAM" id="SSF51735">
    <property type="entry name" value="NAD(P)-binding Rossmann-fold domains"/>
    <property type="match status" value="1"/>
</dbReference>
<dbReference type="AlphaFoldDB" id="A0A1E7FCZ2"/>
<dbReference type="PANTHER" id="PTHR43157:SF64">
    <property type="entry name" value="RETINOL DEHYDROGENASE 14"/>
    <property type="match status" value="1"/>
</dbReference>
<dbReference type="PANTHER" id="PTHR43157">
    <property type="entry name" value="PHOSPHATIDYLINOSITOL-GLYCAN BIOSYNTHESIS CLASS F PROTEIN-RELATED"/>
    <property type="match status" value="1"/>
</dbReference>
<evidence type="ECO:0000313" key="3">
    <source>
        <dbReference type="Proteomes" id="UP000095751"/>
    </source>
</evidence>
<dbReference type="KEGG" id="fcy:FRACYDRAFT_185817"/>
<dbReference type="InParanoid" id="A0A1E7FCZ2"/>
<dbReference type="OrthoDB" id="37648at2759"/>
<name>A0A1E7FCZ2_9STRA</name>
<dbReference type="Gene3D" id="3.40.50.720">
    <property type="entry name" value="NAD(P)-binding Rossmann-like Domain"/>
    <property type="match status" value="1"/>
</dbReference>
<evidence type="ECO:0000313" key="2">
    <source>
        <dbReference type="EMBL" id="OEU16052.1"/>
    </source>
</evidence>
<sequence length="323" mass="35374">MPPTLRCDPKLFEKKLTDQIFIVTGANSGCGLETTRQLVKQGGTVILACRNEERGQVAAKETNGIFLTTLDLASLQSIRDFVDAFKEKYERLDGLVNNAGIMGCPYGKTKDGFEMQFGCNHLGHFLLMKLLTPVLIKTADDTKKPSRFVALSSCAAALTTMRDVMPTVDFDDLNFETREYDPGESYGQSKLSNYLHALGASQKYPSDKLISTSVHPGWVQSPLDQHVMAKIFGTSFLGKMMGGLVKNIFILKGDIITAEDGAQTTLHCLLADDIESGKFYSQVGIYKDEASVNGGWPLKLPNPNGTAENATKLWEASEKLVEA</sequence>
<keyword evidence="1" id="KW-0560">Oxidoreductase</keyword>
<dbReference type="Pfam" id="PF00106">
    <property type="entry name" value="adh_short"/>
    <property type="match status" value="1"/>
</dbReference>
<dbReference type="InterPro" id="IPR002347">
    <property type="entry name" value="SDR_fam"/>
</dbReference>
<dbReference type="EMBL" id="KV784358">
    <property type="protein sequence ID" value="OEU16052.1"/>
    <property type="molecule type" value="Genomic_DNA"/>
</dbReference>
<protein>
    <submittedName>
        <fullName evidence="2">NAD(P)-binding protein</fullName>
    </submittedName>
</protein>
<organism evidence="2 3">
    <name type="scientific">Fragilariopsis cylindrus CCMP1102</name>
    <dbReference type="NCBI Taxonomy" id="635003"/>
    <lineage>
        <taxon>Eukaryota</taxon>
        <taxon>Sar</taxon>
        <taxon>Stramenopiles</taxon>
        <taxon>Ochrophyta</taxon>
        <taxon>Bacillariophyta</taxon>
        <taxon>Bacillariophyceae</taxon>
        <taxon>Bacillariophycidae</taxon>
        <taxon>Bacillariales</taxon>
        <taxon>Bacillariaceae</taxon>
        <taxon>Fragilariopsis</taxon>
    </lineage>
</organism>